<organism evidence="5 6">
    <name type="scientific">Genlisea aurea</name>
    <dbReference type="NCBI Taxonomy" id="192259"/>
    <lineage>
        <taxon>Eukaryota</taxon>
        <taxon>Viridiplantae</taxon>
        <taxon>Streptophyta</taxon>
        <taxon>Embryophyta</taxon>
        <taxon>Tracheophyta</taxon>
        <taxon>Spermatophyta</taxon>
        <taxon>Magnoliopsida</taxon>
        <taxon>eudicotyledons</taxon>
        <taxon>Gunneridae</taxon>
        <taxon>Pentapetalae</taxon>
        <taxon>asterids</taxon>
        <taxon>lamiids</taxon>
        <taxon>Lamiales</taxon>
        <taxon>Lentibulariaceae</taxon>
        <taxon>Genlisea</taxon>
    </lineage>
</organism>
<dbReference type="InterPro" id="IPR017923">
    <property type="entry name" value="TFIIS_N"/>
</dbReference>
<sequence>MANDFTALDKWRAYFRTSDSDIFSIIEYAIMVAASDCPYEFRLKRDRIAELLFSHNSKKCYRCEKIQSDFPRSDGDSNRSEEKCKSAIATKNSKMSSFSTDDKVVMVNNKISHGEAEALTDELEEEYQFRGEVLRIKQIIDNYREESDSSLFDSLRKLQLMPMNVEILKSTEIGKSVNAVRKHGLKEIRSLSRALIESWKVMVDSWVGSAAATESVKKRAEEDEEGALFAAPVSMELSQFFDGMDDDG</sequence>
<dbReference type="EMBL" id="AUSU01000115">
    <property type="protein sequence ID" value="EPS74305.1"/>
    <property type="molecule type" value="Genomic_DNA"/>
</dbReference>
<evidence type="ECO:0000256" key="3">
    <source>
        <dbReference type="PROSITE-ProRule" id="PRU00649"/>
    </source>
</evidence>
<dbReference type="PANTHER" id="PTHR46554">
    <property type="entry name" value="MEDIATOR OF RNA POLYMERASE II TRANSCRIPTION SUBUNIT 26A-RELATED"/>
    <property type="match status" value="1"/>
</dbReference>
<evidence type="ECO:0000313" key="6">
    <source>
        <dbReference type="Proteomes" id="UP000015453"/>
    </source>
</evidence>
<dbReference type="InterPro" id="IPR003617">
    <property type="entry name" value="TFIIS/CRSP70_N_sub"/>
</dbReference>
<comment type="caution">
    <text evidence="5">The sequence shown here is derived from an EMBL/GenBank/DDBJ whole genome shotgun (WGS) entry which is preliminary data.</text>
</comment>
<dbReference type="OrthoDB" id="44867at2759"/>
<dbReference type="InterPro" id="IPR035441">
    <property type="entry name" value="TFIIS/LEDGF_dom_sf"/>
</dbReference>
<dbReference type="GO" id="GO:0005634">
    <property type="term" value="C:nucleus"/>
    <property type="evidence" value="ECO:0007669"/>
    <property type="project" value="UniProtKB-SubCell"/>
</dbReference>
<evidence type="ECO:0000256" key="1">
    <source>
        <dbReference type="ARBA" id="ARBA00004123"/>
    </source>
</evidence>
<gene>
    <name evidence="5" type="ORF">M569_00448</name>
</gene>
<comment type="subcellular location">
    <subcellularLocation>
        <location evidence="1 3">Nucleus</location>
    </subcellularLocation>
</comment>
<dbReference type="Pfam" id="PF08711">
    <property type="entry name" value="Med26"/>
    <property type="match status" value="1"/>
</dbReference>
<dbReference type="PANTHER" id="PTHR46554:SF2">
    <property type="entry name" value="TFIIS N-TERMINAL DOMAIN-CONTAINING PROTEIN"/>
    <property type="match status" value="1"/>
</dbReference>
<dbReference type="AlphaFoldDB" id="S8D4I8"/>
<dbReference type="SMART" id="SM00509">
    <property type="entry name" value="TFS2N"/>
    <property type="match status" value="1"/>
</dbReference>
<keyword evidence="2 3" id="KW-0539">Nucleus</keyword>
<evidence type="ECO:0000313" key="5">
    <source>
        <dbReference type="EMBL" id="EPS74305.1"/>
    </source>
</evidence>
<name>S8D4I8_9LAMI</name>
<feature type="domain" description="TFIIS N-terminal" evidence="4">
    <location>
        <begin position="131"/>
        <end position="206"/>
    </location>
</feature>
<evidence type="ECO:0000259" key="4">
    <source>
        <dbReference type="PROSITE" id="PS51319"/>
    </source>
</evidence>
<evidence type="ECO:0000256" key="2">
    <source>
        <dbReference type="ARBA" id="ARBA00023242"/>
    </source>
</evidence>
<dbReference type="Proteomes" id="UP000015453">
    <property type="component" value="Unassembled WGS sequence"/>
</dbReference>
<dbReference type="CDD" id="cd00183">
    <property type="entry name" value="TFIIS_I"/>
    <property type="match status" value="1"/>
</dbReference>
<reference evidence="5 6" key="1">
    <citation type="journal article" date="2013" name="BMC Genomics">
        <title>The miniature genome of a carnivorous plant Genlisea aurea contains a low number of genes and short non-coding sequences.</title>
        <authorList>
            <person name="Leushkin E.V."/>
            <person name="Sutormin R.A."/>
            <person name="Nabieva E.R."/>
            <person name="Penin A.A."/>
            <person name="Kondrashov A.S."/>
            <person name="Logacheva M.D."/>
        </authorList>
    </citation>
    <scope>NUCLEOTIDE SEQUENCE [LARGE SCALE GENOMIC DNA]</scope>
</reference>
<dbReference type="SUPFAM" id="SSF47676">
    <property type="entry name" value="Conserved domain common to transcription factors TFIIS, elongin A, CRSP70"/>
    <property type="match status" value="1"/>
</dbReference>
<dbReference type="PROSITE" id="PS51319">
    <property type="entry name" value="TFIIS_N"/>
    <property type="match status" value="1"/>
</dbReference>
<feature type="non-terminal residue" evidence="5">
    <location>
        <position position="248"/>
    </location>
</feature>
<protein>
    <recommendedName>
        <fullName evidence="4">TFIIS N-terminal domain-containing protein</fullName>
    </recommendedName>
</protein>
<accession>S8D4I8</accession>
<dbReference type="Gene3D" id="1.20.930.10">
    <property type="entry name" value="Conserved domain common to transcription factors TFIIS, elongin A, CRSP70"/>
    <property type="match status" value="1"/>
</dbReference>
<keyword evidence="6" id="KW-1185">Reference proteome</keyword>
<proteinExistence type="predicted"/>